<evidence type="ECO:0000313" key="3">
    <source>
        <dbReference type="EMBL" id="KAJ7353578.1"/>
    </source>
</evidence>
<accession>A0AAD7EVN7</accession>
<gene>
    <name evidence="3" type="ORF">DFH08DRAFT_692523</name>
</gene>
<evidence type="ECO:0000256" key="1">
    <source>
        <dbReference type="SAM" id="MobiDB-lite"/>
    </source>
</evidence>
<dbReference type="Proteomes" id="UP001218218">
    <property type="component" value="Unassembled WGS sequence"/>
</dbReference>
<dbReference type="GO" id="GO:0005737">
    <property type="term" value="C:cytoplasm"/>
    <property type="evidence" value="ECO:0007669"/>
    <property type="project" value="TreeGrafter"/>
</dbReference>
<dbReference type="InterPro" id="IPR011009">
    <property type="entry name" value="Kinase-like_dom_sf"/>
</dbReference>
<keyword evidence="3" id="KW-0418">Kinase</keyword>
<dbReference type="SUPFAM" id="SSF56112">
    <property type="entry name" value="Protein kinase-like (PK-like)"/>
    <property type="match status" value="1"/>
</dbReference>
<sequence length="370" mass="40911">MVAATPPYTTATSMSRAGSPSPLSQPPSPPTTHNRRPHDANRDSAENANTPLTPSPRYVGWVAEAVAPLEGFIDESVDPRDFYCDLREIAHTENGSVLAAALVPDAPIHRLKLPSPVKTRDARDIANGRRVLVAVKCLALLPGENARVERLRRECELLRGLWCEQMVGMDALYVDLVEDALWIRSELMEGRLTDMIRRIPDGLRLQEPPVMARLASDMLHALVYLQGYSIAHGDLCSENLFINGKGVLKVAGFSNAVRVTPLATDVVAPEVHDSFKFDVWCVGAIVWEMAEAPPPPFDPWPVARLPPVNKLYPAWLQDFLNECFVPAVIRPSPKELLEAIWIQRACGRPIVKRLVSSFRSIEATRPASVT</sequence>
<name>A0AAD7EVN7_9AGAR</name>
<dbReference type="EMBL" id="JARIHO010000011">
    <property type="protein sequence ID" value="KAJ7353578.1"/>
    <property type="molecule type" value="Genomic_DNA"/>
</dbReference>
<feature type="region of interest" description="Disordered" evidence="1">
    <location>
        <begin position="1"/>
        <end position="54"/>
    </location>
</feature>
<protein>
    <submittedName>
        <fullName evidence="3">Kinase-like domain-containing protein</fullName>
    </submittedName>
</protein>
<organism evidence="3 4">
    <name type="scientific">Mycena albidolilacea</name>
    <dbReference type="NCBI Taxonomy" id="1033008"/>
    <lineage>
        <taxon>Eukaryota</taxon>
        <taxon>Fungi</taxon>
        <taxon>Dikarya</taxon>
        <taxon>Basidiomycota</taxon>
        <taxon>Agaricomycotina</taxon>
        <taxon>Agaricomycetes</taxon>
        <taxon>Agaricomycetidae</taxon>
        <taxon>Agaricales</taxon>
        <taxon>Marasmiineae</taxon>
        <taxon>Mycenaceae</taxon>
        <taxon>Mycena</taxon>
    </lineage>
</organism>
<keyword evidence="3" id="KW-0808">Transferase</keyword>
<dbReference type="InterPro" id="IPR053235">
    <property type="entry name" value="Ser_Thr_kinase"/>
</dbReference>
<reference evidence="3" key="1">
    <citation type="submission" date="2023-03" db="EMBL/GenBank/DDBJ databases">
        <title>Massive genome expansion in bonnet fungi (Mycena s.s.) driven by repeated elements and novel gene families across ecological guilds.</title>
        <authorList>
            <consortium name="Lawrence Berkeley National Laboratory"/>
            <person name="Harder C.B."/>
            <person name="Miyauchi S."/>
            <person name="Viragh M."/>
            <person name="Kuo A."/>
            <person name="Thoen E."/>
            <person name="Andreopoulos B."/>
            <person name="Lu D."/>
            <person name="Skrede I."/>
            <person name="Drula E."/>
            <person name="Henrissat B."/>
            <person name="Morin E."/>
            <person name="Kohler A."/>
            <person name="Barry K."/>
            <person name="LaButti K."/>
            <person name="Morin E."/>
            <person name="Salamov A."/>
            <person name="Lipzen A."/>
            <person name="Mereny Z."/>
            <person name="Hegedus B."/>
            <person name="Baldrian P."/>
            <person name="Stursova M."/>
            <person name="Weitz H."/>
            <person name="Taylor A."/>
            <person name="Grigoriev I.V."/>
            <person name="Nagy L.G."/>
            <person name="Martin F."/>
            <person name="Kauserud H."/>
        </authorList>
    </citation>
    <scope>NUCLEOTIDE SEQUENCE</scope>
    <source>
        <strain evidence="3">CBHHK002</strain>
    </source>
</reference>
<dbReference type="InterPro" id="IPR000719">
    <property type="entry name" value="Prot_kinase_dom"/>
</dbReference>
<dbReference type="AlphaFoldDB" id="A0AAD7EVN7"/>
<feature type="domain" description="Protein kinase" evidence="2">
    <location>
        <begin position="83"/>
        <end position="342"/>
    </location>
</feature>
<dbReference type="GO" id="GO:0005524">
    <property type="term" value="F:ATP binding"/>
    <property type="evidence" value="ECO:0007669"/>
    <property type="project" value="InterPro"/>
</dbReference>
<proteinExistence type="predicted"/>
<dbReference type="GO" id="GO:0004674">
    <property type="term" value="F:protein serine/threonine kinase activity"/>
    <property type="evidence" value="ECO:0007669"/>
    <property type="project" value="TreeGrafter"/>
</dbReference>
<keyword evidence="4" id="KW-1185">Reference proteome</keyword>
<dbReference type="PANTHER" id="PTHR24361">
    <property type="entry name" value="MITOGEN-ACTIVATED KINASE KINASE KINASE"/>
    <property type="match status" value="1"/>
</dbReference>
<feature type="compositionally biased region" description="Polar residues" evidence="1">
    <location>
        <begin position="7"/>
        <end position="18"/>
    </location>
</feature>
<comment type="caution">
    <text evidence="3">The sequence shown here is derived from an EMBL/GenBank/DDBJ whole genome shotgun (WGS) entry which is preliminary data.</text>
</comment>
<dbReference type="PROSITE" id="PS50011">
    <property type="entry name" value="PROTEIN_KINASE_DOM"/>
    <property type="match status" value="1"/>
</dbReference>
<dbReference type="Gene3D" id="1.10.510.10">
    <property type="entry name" value="Transferase(Phosphotransferase) domain 1"/>
    <property type="match status" value="1"/>
</dbReference>
<evidence type="ECO:0000313" key="4">
    <source>
        <dbReference type="Proteomes" id="UP001218218"/>
    </source>
</evidence>
<dbReference type="Pfam" id="PF00069">
    <property type="entry name" value="Pkinase"/>
    <property type="match status" value="1"/>
</dbReference>
<evidence type="ECO:0000259" key="2">
    <source>
        <dbReference type="PROSITE" id="PS50011"/>
    </source>
</evidence>